<dbReference type="SUPFAM" id="SSF51182">
    <property type="entry name" value="RmlC-like cupins"/>
    <property type="match status" value="1"/>
</dbReference>
<accession>A0ABV4F2R8</accession>
<dbReference type="PROSITE" id="PS01124">
    <property type="entry name" value="HTH_ARAC_FAMILY_2"/>
    <property type="match status" value="1"/>
</dbReference>
<evidence type="ECO:0000256" key="1">
    <source>
        <dbReference type="ARBA" id="ARBA00023015"/>
    </source>
</evidence>
<dbReference type="InterPro" id="IPR018060">
    <property type="entry name" value="HTH_AraC"/>
</dbReference>
<dbReference type="Pfam" id="PF12833">
    <property type="entry name" value="HTH_18"/>
    <property type="match status" value="1"/>
</dbReference>
<feature type="domain" description="HTH araC/xylS-type" evidence="4">
    <location>
        <begin position="168"/>
        <end position="256"/>
    </location>
</feature>
<dbReference type="EMBL" id="JBGBZA010000002">
    <property type="protein sequence ID" value="MEY9317741.1"/>
    <property type="molecule type" value="Genomic_DNA"/>
</dbReference>
<dbReference type="InterPro" id="IPR009057">
    <property type="entry name" value="Homeodomain-like_sf"/>
</dbReference>
<evidence type="ECO:0000259" key="4">
    <source>
        <dbReference type="PROSITE" id="PS01124"/>
    </source>
</evidence>
<comment type="caution">
    <text evidence="5">The sequence shown here is derived from an EMBL/GenBank/DDBJ whole genome shotgun (WGS) entry which is preliminary data.</text>
</comment>
<dbReference type="InterPro" id="IPR011051">
    <property type="entry name" value="RmlC_Cupin_sf"/>
</dbReference>
<evidence type="ECO:0000256" key="2">
    <source>
        <dbReference type="ARBA" id="ARBA00023125"/>
    </source>
</evidence>
<dbReference type="PROSITE" id="PS00041">
    <property type="entry name" value="HTH_ARAC_FAMILY_1"/>
    <property type="match status" value="1"/>
</dbReference>
<dbReference type="Proteomes" id="UP001565471">
    <property type="component" value="Unassembled WGS sequence"/>
</dbReference>
<dbReference type="InterPro" id="IPR018062">
    <property type="entry name" value="HTH_AraC-typ_CS"/>
</dbReference>
<dbReference type="SMART" id="SM00342">
    <property type="entry name" value="HTH_ARAC"/>
    <property type="match status" value="1"/>
</dbReference>
<dbReference type="InterPro" id="IPR050204">
    <property type="entry name" value="AraC_XylS_family_regulators"/>
</dbReference>
<keyword evidence="1" id="KW-0805">Transcription regulation</keyword>
<dbReference type="InterPro" id="IPR013096">
    <property type="entry name" value="Cupin_2"/>
</dbReference>
<gene>
    <name evidence="5" type="ORF">ABIF29_004540</name>
</gene>
<sequence length="256" mass="27642">MIPVLTFRDHLPDRLKTSVITPFAMTNAWSYRRADSDGIVELASWCGAGSLGLKPHFHDESQIVLVLSGSRAFRIGGATVTVPAGHAALIPAGMLHAPMTMSDEETVCLNAYVPAGRVCSSVRIIRFRQRWRNVDEISPGQVSEIADDILSCAPSHPAGRTDELGIALTESVAPIGAIAAGFGRSREGFSRMVSRELGIPPHTFRLLARLNLARQLLRAGEPIAAVAADAGFSDQSHLTRLFRRTFGTTPGAYWRG</sequence>
<evidence type="ECO:0000313" key="5">
    <source>
        <dbReference type="EMBL" id="MEY9317741.1"/>
    </source>
</evidence>
<dbReference type="Gene3D" id="1.10.10.60">
    <property type="entry name" value="Homeodomain-like"/>
    <property type="match status" value="1"/>
</dbReference>
<evidence type="ECO:0000313" key="6">
    <source>
        <dbReference type="Proteomes" id="UP001565471"/>
    </source>
</evidence>
<protein>
    <submittedName>
        <fullName evidence="5">AraC-like DNA-binding protein/quercetin dioxygenase-like cupin family protein</fullName>
    </submittedName>
</protein>
<dbReference type="Gene3D" id="2.60.120.10">
    <property type="entry name" value="Jelly Rolls"/>
    <property type="match status" value="1"/>
</dbReference>
<dbReference type="Pfam" id="PF07883">
    <property type="entry name" value="Cupin_2"/>
    <property type="match status" value="1"/>
</dbReference>
<dbReference type="PANTHER" id="PTHR46796">
    <property type="entry name" value="HTH-TYPE TRANSCRIPTIONAL ACTIVATOR RHAS-RELATED"/>
    <property type="match status" value="1"/>
</dbReference>
<keyword evidence="3" id="KW-0804">Transcription</keyword>
<dbReference type="RefSeq" id="WP_157790969.1">
    <property type="nucleotide sequence ID" value="NZ_CP126026.1"/>
</dbReference>
<proteinExistence type="predicted"/>
<reference evidence="5 6" key="1">
    <citation type="submission" date="2024-07" db="EMBL/GenBank/DDBJ databases">
        <title>Genomic Encyclopedia of Type Strains, Phase V (KMG-V): Genome sequencing to study the core and pangenomes of soil and plant-associated prokaryotes.</title>
        <authorList>
            <person name="Whitman W."/>
        </authorList>
    </citation>
    <scope>NUCLEOTIDE SEQUENCE [LARGE SCALE GENOMIC DNA]</scope>
    <source>
        <strain evidence="5 6">USDA 415</strain>
    </source>
</reference>
<keyword evidence="6" id="KW-1185">Reference proteome</keyword>
<keyword evidence="2" id="KW-0238">DNA-binding</keyword>
<organism evidence="5 6">
    <name type="scientific">Bradyrhizobium elkanii</name>
    <dbReference type="NCBI Taxonomy" id="29448"/>
    <lineage>
        <taxon>Bacteria</taxon>
        <taxon>Pseudomonadati</taxon>
        <taxon>Pseudomonadota</taxon>
        <taxon>Alphaproteobacteria</taxon>
        <taxon>Hyphomicrobiales</taxon>
        <taxon>Nitrobacteraceae</taxon>
        <taxon>Bradyrhizobium</taxon>
    </lineage>
</organism>
<dbReference type="InterPro" id="IPR014710">
    <property type="entry name" value="RmlC-like_jellyroll"/>
</dbReference>
<dbReference type="SUPFAM" id="SSF46689">
    <property type="entry name" value="Homeodomain-like"/>
    <property type="match status" value="1"/>
</dbReference>
<evidence type="ECO:0000256" key="3">
    <source>
        <dbReference type="ARBA" id="ARBA00023163"/>
    </source>
</evidence>
<name>A0ABV4F2R8_BRAEL</name>